<dbReference type="Proteomes" id="UP000294564">
    <property type="component" value="Unassembled WGS sequence"/>
</dbReference>
<accession>A0A4R2NLF7</accession>
<dbReference type="AlphaFoldDB" id="A0A4R2NLF7"/>
<dbReference type="SUPFAM" id="SSF53795">
    <property type="entry name" value="PEP carboxykinase-like"/>
    <property type="match status" value="1"/>
</dbReference>
<dbReference type="EMBL" id="SLXM01000014">
    <property type="protein sequence ID" value="TCP22105.1"/>
    <property type="molecule type" value="Genomic_DNA"/>
</dbReference>
<gene>
    <name evidence="1" type="ORF">EV195_11410</name>
</gene>
<dbReference type="RefSeq" id="WP_132795969.1">
    <property type="nucleotide sequence ID" value="NZ_SLXM01000014.1"/>
</dbReference>
<evidence type="ECO:0000313" key="1">
    <source>
        <dbReference type="EMBL" id="TCP22105.1"/>
    </source>
</evidence>
<evidence type="ECO:0008006" key="3">
    <source>
        <dbReference type="Google" id="ProtNLM"/>
    </source>
</evidence>
<proteinExistence type="predicted"/>
<name>A0A4R2NLF7_9FLAO</name>
<sequence>MKTTLVKQTIEDKSVVWFSNTNQYVVLENKTAEIISKLNTDISVEKISQHLANEFHIELNDALGFVQQIQNEIYIPNTKKQSSDLKDNTEYNLTSFAKTKFYKINTLVFKVEYLSEFEEYLVHPKFSHLEITETSDFNHNFQVFTQEDVTFLIINNEFIGSWPRKEIHYFQGKFSMYIVQYMHNKPEEDWMGIFHASGLGNDKKSLLLLGDSGNGKSTSLAILQANGLTCLADDFVPMDIEKQHVYTFPSAISIKRNSLETLLPMYPELETTAEFHFKRLNKIVRFLPPKTNQPHYNLPCNDLVFIKYEKGSDLQFNKISKIEAFQQLIPDSWISDNVKNVEVFLQWFANTNCYKLTYSNNDKMVKTIKNLLNNDL</sequence>
<comment type="caution">
    <text evidence="1">The sequence shown here is derived from an EMBL/GenBank/DDBJ whole genome shotgun (WGS) entry which is preliminary data.</text>
</comment>
<evidence type="ECO:0000313" key="2">
    <source>
        <dbReference type="Proteomes" id="UP000294564"/>
    </source>
</evidence>
<dbReference type="OrthoDB" id="1116059at2"/>
<protein>
    <recommendedName>
        <fullName evidence="3">Coenzyme PQQ synthesis protein D (PqqD)</fullName>
    </recommendedName>
</protein>
<reference evidence="1 2" key="1">
    <citation type="submission" date="2019-03" db="EMBL/GenBank/DDBJ databases">
        <title>Genomic Encyclopedia of Type Strains, Phase IV (KMG-IV): sequencing the most valuable type-strain genomes for metagenomic binning, comparative biology and taxonomic classification.</title>
        <authorList>
            <person name="Goeker M."/>
        </authorList>
    </citation>
    <scope>NUCLEOTIDE SEQUENCE [LARGE SCALE GENOMIC DNA]</scope>
    <source>
        <strain evidence="1 2">DSM 14836</strain>
    </source>
</reference>
<organism evidence="1 2">
    <name type="scientific">Tenacibaculum skagerrakense</name>
    <dbReference type="NCBI Taxonomy" id="186571"/>
    <lineage>
        <taxon>Bacteria</taxon>
        <taxon>Pseudomonadati</taxon>
        <taxon>Bacteroidota</taxon>
        <taxon>Flavobacteriia</taxon>
        <taxon>Flavobacteriales</taxon>
        <taxon>Flavobacteriaceae</taxon>
        <taxon>Tenacibaculum</taxon>
    </lineage>
</organism>
<dbReference type="InterPro" id="IPR027417">
    <property type="entry name" value="P-loop_NTPase"/>
</dbReference>
<keyword evidence="2" id="KW-1185">Reference proteome</keyword>
<dbReference type="Gene3D" id="3.40.50.300">
    <property type="entry name" value="P-loop containing nucleotide triphosphate hydrolases"/>
    <property type="match status" value="1"/>
</dbReference>